<keyword evidence="3" id="KW-1185">Reference proteome</keyword>
<feature type="domain" description="Putative plant transposon protein" evidence="1">
    <location>
        <begin position="13"/>
        <end position="157"/>
    </location>
</feature>
<reference evidence="2 3" key="1">
    <citation type="journal article" date="2019" name="Genome Biol. Evol.">
        <title>Insights into the evolution of the New World diploid cottons (Gossypium, subgenus Houzingenia) based on genome sequencing.</title>
        <authorList>
            <person name="Grover C.E."/>
            <person name="Arick M.A. 2nd"/>
            <person name="Thrash A."/>
            <person name="Conover J.L."/>
            <person name="Sanders W.S."/>
            <person name="Peterson D.G."/>
            <person name="Frelichowski J.E."/>
            <person name="Scheffler J.A."/>
            <person name="Scheffler B.E."/>
            <person name="Wendel J.F."/>
        </authorList>
    </citation>
    <scope>NUCLEOTIDE SEQUENCE [LARGE SCALE GENOMIC DNA]</scope>
    <source>
        <strain evidence="2">5</strain>
        <tissue evidence="2">Leaf</tissue>
    </source>
</reference>
<dbReference type="Pfam" id="PF20167">
    <property type="entry name" value="Transposase_32"/>
    <property type="match status" value="1"/>
</dbReference>
<evidence type="ECO:0000313" key="2">
    <source>
        <dbReference type="EMBL" id="MBA0749519.1"/>
    </source>
</evidence>
<evidence type="ECO:0000313" key="3">
    <source>
        <dbReference type="Proteomes" id="UP000593579"/>
    </source>
</evidence>
<dbReference type="EMBL" id="JABEZY010000011">
    <property type="protein sequence ID" value="MBA0749519.1"/>
    <property type="molecule type" value="Genomic_DNA"/>
</dbReference>
<accession>A0A7J9CM21</accession>
<dbReference type="Proteomes" id="UP000593579">
    <property type="component" value="Unassembled WGS sequence"/>
</dbReference>
<evidence type="ECO:0000259" key="1">
    <source>
        <dbReference type="Pfam" id="PF20167"/>
    </source>
</evidence>
<sequence>MKNFKGIWENTTEREWTKFCLLAKKPLKVLVVQEFYLVLKQREAPRPFYEMRSFVKVRGVNVPVTKMSICQIYDAPYYYHDYLYKIDLKEFKNIDTEEILRFLMEGKEMWTYRMGTTIPETFNQELMKPKAKLWMKFVCSRIWPMIEVSEISLIQVIITY</sequence>
<protein>
    <recommendedName>
        <fullName evidence="1">Putative plant transposon protein domain-containing protein</fullName>
    </recommendedName>
</protein>
<comment type="caution">
    <text evidence="2">The sequence shown here is derived from an EMBL/GenBank/DDBJ whole genome shotgun (WGS) entry which is preliminary data.</text>
</comment>
<name>A0A7J9CM21_GOSGO</name>
<organism evidence="2 3">
    <name type="scientific">Gossypium gossypioides</name>
    <name type="common">Mexican cotton</name>
    <name type="synonym">Selera gossypioides</name>
    <dbReference type="NCBI Taxonomy" id="34282"/>
    <lineage>
        <taxon>Eukaryota</taxon>
        <taxon>Viridiplantae</taxon>
        <taxon>Streptophyta</taxon>
        <taxon>Embryophyta</taxon>
        <taxon>Tracheophyta</taxon>
        <taxon>Spermatophyta</taxon>
        <taxon>Magnoliopsida</taxon>
        <taxon>eudicotyledons</taxon>
        <taxon>Gunneridae</taxon>
        <taxon>Pentapetalae</taxon>
        <taxon>rosids</taxon>
        <taxon>malvids</taxon>
        <taxon>Malvales</taxon>
        <taxon>Malvaceae</taxon>
        <taxon>Malvoideae</taxon>
        <taxon>Gossypium</taxon>
    </lineage>
</organism>
<feature type="non-terminal residue" evidence="2">
    <location>
        <position position="160"/>
    </location>
</feature>
<dbReference type="InterPro" id="IPR046796">
    <property type="entry name" value="Transposase_32_dom"/>
</dbReference>
<proteinExistence type="predicted"/>
<gene>
    <name evidence="2" type="ORF">Gogos_003436</name>
</gene>
<dbReference type="AlphaFoldDB" id="A0A7J9CM21"/>